<keyword evidence="3" id="KW-1185">Reference proteome</keyword>
<dbReference type="Proteomes" id="UP000614490">
    <property type="component" value="Unassembled WGS sequence"/>
</dbReference>
<keyword evidence="1" id="KW-1133">Transmembrane helix</keyword>
<keyword evidence="1" id="KW-0812">Transmembrane</keyword>
<protein>
    <submittedName>
        <fullName evidence="2">Uncharacterized protein</fullName>
    </submittedName>
</protein>
<evidence type="ECO:0000256" key="1">
    <source>
        <dbReference type="SAM" id="Phobius"/>
    </source>
</evidence>
<organism evidence="2 3">
    <name type="scientific">Halobacillus yeomjeoni</name>
    <dbReference type="NCBI Taxonomy" id="311194"/>
    <lineage>
        <taxon>Bacteria</taxon>
        <taxon>Bacillati</taxon>
        <taxon>Bacillota</taxon>
        <taxon>Bacilli</taxon>
        <taxon>Bacillales</taxon>
        <taxon>Bacillaceae</taxon>
        <taxon>Halobacillus</taxon>
    </lineage>
</organism>
<dbReference type="AlphaFoldDB" id="A0A931HXS2"/>
<sequence>MKGVGTIIKLTSIELLLGGVYETMHTGGLNITGQLITILLVFGLPLMLIATISYALMLNRKINILNKKIDRLASGNRRDD</sequence>
<dbReference type="EMBL" id="JADZSC010000003">
    <property type="protein sequence ID" value="MBH0231370.1"/>
    <property type="molecule type" value="Genomic_DNA"/>
</dbReference>
<comment type="caution">
    <text evidence="2">The sequence shown here is derived from an EMBL/GenBank/DDBJ whole genome shotgun (WGS) entry which is preliminary data.</text>
</comment>
<proteinExistence type="predicted"/>
<evidence type="ECO:0000313" key="2">
    <source>
        <dbReference type="EMBL" id="MBH0231370.1"/>
    </source>
</evidence>
<evidence type="ECO:0000313" key="3">
    <source>
        <dbReference type="Proteomes" id="UP000614490"/>
    </source>
</evidence>
<name>A0A931HXS2_9BACI</name>
<reference evidence="2 3" key="1">
    <citation type="journal article" date="2005" name="Int. J. Syst. Evol. Microbiol.">
        <title>Halobacillus yeomjeoni sp. nov., isolated from a marine solar saltern in Korea.</title>
        <authorList>
            <person name="Yoon J.H."/>
            <person name="Kang S.J."/>
            <person name="Lee C.H."/>
            <person name="Oh H.W."/>
            <person name="Oh T.K."/>
        </authorList>
    </citation>
    <scope>NUCLEOTIDE SEQUENCE [LARGE SCALE GENOMIC DNA]</scope>
    <source>
        <strain evidence="2 3">KCTC 3957</strain>
    </source>
</reference>
<feature type="transmembrane region" description="Helical" evidence="1">
    <location>
        <begin position="35"/>
        <end position="58"/>
    </location>
</feature>
<dbReference type="RefSeq" id="WP_197317997.1">
    <property type="nucleotide sequence ID" value="NZ_JADZSC010000003.1"/>
</dbReference>
<gene>
    <name evidence="2" type="ORF">H0267_14175</name>
</gene>
<accession>A0A931HXS2</accession>
<keyword evidence="1" id="KW-0472">Membrane</keyword>